<comment type="similarity">
    <text evidence="5">Belongs to the SepF family.</text>
</comment>
<evidence type="ECO:0000256" key="5">
    <source>
        <dbReference type="HAMAP-Rule" id="MF_01197"/>
    </source>
</evidence>
<evidence type="ECO:0000256" key="1">
    <source>
        <dbReference type="ARBA" id="ARBA00022618"/>
    </source>
</evidence>
<sequence>MADGLKKAAVWLGLMSDNRYAGDEVSQEITQVVDQQHAEREVVVRERRPRPEASVTDLDSRRATPTLAAVTVTDPEPRPMDFNRIVTIQPRTYNEARTIGEHFIDGAPVIMNVSEMEDADAKRLVDFAAGLTFGLRGTIERVTSKVFLLSPNNVSVTAEDRQRLAGGFFNQS</sequence>
<evidence type="ECO:0000256" key="4">
    <source>
        <dbReference type="ARBA" id="ARBA00044936"/>
    </source>
</evidence>
<comment type="subcellular location">
    <subcellularLocation>
        <location evidence="5">Cytoplasm</location>
    </subcellularLocation>
    <text evidence="5">Localizes to the division site, in a FtsZ-dependent manner.</text>
</comment>
<dbReference type="AlphaFoldDB" id="A0A4Q9KJW5"/>
<comment type="caution">
    <text evidence="6">The sequence shown here is derived from an EMBL/GenBank/DDBJ whole genome shotgun (WGS) entry which is preliminary data.</text>
</comment>
<proteinExistence type="inferred from homology"/>
<evidence type="ECO:0000313" key="7">
    <source>
        <dbReference type="Proteomes" id="UP000291933"/>
    </source>
</evidence>
<dbReference type="InterPro" id="IPR007561">
    <property type="entry name" value="Cell_div_SepF/SepF-rel"/>
</dbReference>
<keyword evidence="7" id="KW-1185">Reference proteome</keyword>
<dbReference type="PANTHER" id="PTHR35798">
    <property type="entry name" value="CELL DIVISION PROTEIN SEPF"/>
    <property type="match status" value="1"/>
</dbReference>
<comment type="function">
    <text evidence="4 5">Cell division protein that is part of the divisome complex and is recruited early to the Z-ring. Probably stimulates Z-ring formation, perhaps through the cross-linking of FtsZ protofilaments. Its function overlaps with FtsA.</text>
</comment>
<dbReference type="Gene3D" id="3.30.110.150">
    <property type="entry name" value="SepF-like protein"/>
    <property type="match status" value="1"/>
</dbReference>
<evidence type="ECO:0000313" key="6">
    <source>
        <dbReference type="EMBL" id="TBT94762.1"/>
    </source>
</evidence>
<dbReference type="OrthoDB" id="3731101at2"/>
<dbReference type="Proteomes" id="UP000291933">
    <property type="component" value="Unassembled WGS sequence"/>
</dbReference>
<dbReference type="InterPro" id="IPR038594">
    <property type="entry name" value="SepF-like_sf"/>
</dbReference>
<name>A0A4Q9KJW5_PROTD</name>
<organism evidence="6 7">
    <name type="scientific">Propioniciclava tarda</name>
    <dbReference type="NCBI Taxonomy" id="433330"/>
    <lineage>
        <taxon>Bacteria</taxon>
        <taxon>Bacillati</taxon>
        <taxon>Actinomycetota</taxon>
        <taxon>Actinomycetes</taxon>
        <taxon>Propionibacteriales</taxon>
        <taxon>Propionibacteriaceae</taxon>
        <taxon>Propioniciclava</taxon>
    </lineage>
</organism>
<evidence type="ECO:0000256" key="3">
    <source>
        <dbReference type="ARBA" id="ARBA00023306"/>
    </source>
</evidence>
<reference evidence="6 7" key="1">
    <citation type="submission" date="2019-01" db="EMBL/GenBank/DDBJ databases">
        <title>Lactibacter flavus gen. nov., sp. nov., a novel bacterium of the family Propionibacteriaceae isolated from raw milk and dairy products.</title>
        <authorList>
            <person name="Huptas C."/>
            <person name="Wenning M."/>
            <person name="Breitenwieser F."/>
            <person name="Doll E."/>
            <person name="Von Neubeck M."/>
            <person name="Busse H.-J."/>
            <person name="Scherer S."/>
        </authorList>
    </citation>
    <scope>NUCLEOTIDE SEQUENCE [LARGE SCALE GENOMIC DNA]</scope>
    <source>
        <strain evidence="6 7">DSM 22130</strain>
    </source>
</reference>
<dbReference type="EMBL" id="SDMR01000010">
    <property type="protein sequence ID" value="TBT94762.1"/>
    <property type="molecule type" value="Genomic_DNA"/>
</dbReference>
<dbReference type="GO" id="GO:0000917">
    <property type="term" value="P:division septum assembly"/>
    <property type="evidence" value="ECO:0007669"/>
    <property type="project" value="UniProtKB-KW"/>
</dbReference>
<dbReference type="HAMAP" id="MF_01197">
    <property type="entry name" value="SepF"/>
    <property type="match status" value="1"/>
</dbReference>
<dbReference type="PANTHER" id="PTHR35798:SF1">
    <property type="entry name" value="CELL DIVISION PROTEIN SEPF"/>
    <property type="match status" value="1"/>
</dbReference>
<dbReference type="GO" id="GO:0043093">
    <property type="term" value="P:FtsZ-dependent cytokinesis"/>
    <property type="evidence" value="ECO:0007669"/>
    <property type="project" value="UniProtKB-UniRule"/>
</dbReference>
<evidence type="ECO:0000256" key="2">
    <source>
        <dbReference type="ARBA" id="ARBA00023210"/>
    </source>
</evidence>
<accession>A0A4Q9KJW5</accession>
<gene>
    <name evidence="5" type="primary">sepF</name>
    <name evidence="6" type="ORF">ET996_09205</name>
</gene>
<keyword evidence="2 5" id="KW-0717">Septation</keyword>
<protein>
    <recommendedName>
        <fullName evidence="5">Cell division protein SepF</fullName>
    </recommendedName>
</protein>
<dbReference type="Pfam" id="PF04472">
    <property type="entry name" value="SepF"/>
    <property type="match status" value="1"/>
</dbReference>
<keyword evidence="3 5" id="KW-0131">Cell cycle</keyword>
<keyword evidence="5" id="KW-0963">Cytoplasm</keyword>
<keyword evidence="1 5" id="KW-0132">Cell division</keyword>
<dbReference type="GO" id="GO:0005737">
    <property type="term" value="C:cytoplasm"/>
    <property type="evidence" value="ECO:0007669"/>
    <property type="project" value="UniProtKB-SubCell"/>
</dbReference>
<dbReference type="InterPro" id="IPR023052">
    <property type="entry name" value="Cell_div_SepF"/>
</dbReference>
<comment type="subunit">
    <text evidence="5">Homodimer. Interacts with FtsZ.</text>
</comment>
<dbReference type="RefSeq" id="WP_131172267.1">
    <property type="nucleotide sequence ID" value="NZ_FXTL01000010.1"/>
</dbReference>